<comment type="caution">
    <text evidence="3">The sequence shown here is derived from an EMBL/GenBank/DDBJ whole genome shotgun (WGS) entry which is preliminary data.</text>
</comment>
<dbReference type="SUPFAM" id="SSF49785">
    <property type="entry name" value="Galactose-binding domain-like"/>
    <property type="match status" value="1"/>
</dbReference>
<keyword evidence="4" id="KW-1185">Reference proteome</keyword>
<evidence type="ECO:0000313" key="3">
    <source>
        <dbReference type="EMBL" id="MBO3116662.1"/>
    </source>
</evidence>
<dbReference type="Pfam" id="PF08547">
    <property type="entry name" value="CIA30"/>
    <property type="match status" value="1"/>
</dbReference>
<evidence type="ECO:0000256" key="1">
    <source>
        <dbReference type="ARBA" id="ARBA00007884"/>
    </source>
</evidence>
<organism evidence="3 4">
    <name type="scientific">Winogradskyella pelagia</name>
    <dbReference type="NCBI Taxonomy" id="2819984"/>
    <lineage>
        <taxon>Bacteria</taxon>
        <taxon>Pseudomonadati</taxon>
        <taxon>Bacteroidota</taxon>
        <taxon>Flavobacteriia</taxon>
        <taxon>Flavobacteriales</taxon>
        <taxon>Flavobacteriaceae</taxon>
        <taxon>Winogradskyella</taxon>
    </lineage>
</organism>
<reference evidence="3 4" key="1">
    <citation type="submission" date="2021-03" db="EMBL/GenBank/DDBJ databases">
        <title>Winogradskyella sp. nov., isolated from costal sediment.</title>
        <authorList>
            <person name="Gao C."/>
        </authorList>
    </citation>
    <scope>NUCLEOTIDE SEQUENCE [LARGE SCALE GENOMIC DNA]</scope>
    <source>
        <strain evidence="3 4">DF17</strain>
    </source>
</reference>
<proteinExistence type="inferred from homology"/>
<dbReference type="PANTHER" id="PTHR13194:SF19">
    <property type="entry name" value="NAD(P)-BINDING ROSSMANN-FOLD SUPERFAMILY PROTEIN"/>
    <property type="match status" value="1"/>
</dbReference>
<dbReference type="InterPro" id="IPR039131">
    <property type="entry name" value="NDUFAF1"/>
</dbReference>
<dbReference type="EMBL" id="JAGEVF010000005">
    <property type="protein sequence ID" value="MBO3116662.1"/>
    <property type="molecule type" value="Genomic_DNA"/>
</dbReference>
<dbReference type="RefSeq" id="WP_208154031.1">
    <property type="nucleotide sequence ID" value="NZ_JAGEVF010000005.1"/>
</dbReference>
<name>A0ABS3T1Q2_9FLAO</name>
<dbReference type="PANTHER" id="PTHR13194">
    <property type="entry name" value="COMPLEX I INTERMEDIATE-ASSOCIATED PROTEIN 30"/>
    <property type="match status" value="1"/>
</dbReference>
<dbReference type="InterPro" id="IPR013857">
    <property type="entry name" value="NADH-UbQ_OxRdtase-assoc_prot30"/>
</dbReference>
<feature type="domain" description="NADH:ubiquinone oxidoreductase intermediate-associated protein 30" evidence="2">
    <location>
        <begin position="7"/>
        <end position="157"/>
    </location>
</feature>
<protein>
    <submittedName>
        <fullName evidence="3">CIA30 family protein</fullName>
    </submittedName>
</protein>
<sequence>MQDATLFKFNKNSNLQNWRILDDVVMGGRSNGEFTVSKEGFGKFYGDISLDNNGGFSSVRYYFETKKTKPFSKFILKIKGDGKRYQFRVKDKSNQRHSYIYEFQTSGDWETVEIPFDKMYASFRGYRLNISNFDGAQMEEIAFLIGNKKEESFELLIDTILLD</sequence>
<gene>
    <name evidence="3" type="ORF">J4050_07890</name>
</gene>
<dbReference type="InterPro" id="IPR008979">
    <property type="entry name" value="Galactose-bd-like_sf"/>
</dbReference>
<comment type="similarity">
    <text evidence="1">Belongs to the CIA30 family.</text>
</comment>
<accession>A0ABS3T1Q2</accession>
<dbReference type="Gene3D" id="2.60.120.430">
    <property type="entry name" value="Galactose-binding lectin"/>
    <property type="match status" value="1"/>
</dbReference>
<evidence type="ECO:0000259" key="2">
    <source>
        <dbReference type="Pfam" id="PF08547"/>
    </source>
</evidence>
<dbReference type="Proteomes" id="UP000676776">
    <property type="component" value="Unassembled WGS sequence"/>
</dbReference>
<evidence type="ECO:0000313" key="4">
    <source>
        <dbReference type="Proteomes" id="UP000676776"/>
    </source>
</evidence>